<name>A0AAN4Z826_9BILA</name>
<keyword evidence="4" id="KW-1185">Reference proteome</keyword>
<dbReference type="PANTHER" id="PTHR23422:SF11">
    <property type="entry name" value="DIPEPTIDYL PEPTIDASE 3"/>
    <property type="match status" value="1"/>
</dbReference>
<protein>
    <submittedName>
        <fullName evidence="3">Uncharacterized protein</fullName>
    </submittedName>
</protein>
<organism evidence="3 4">
    <name type="scientific">Pristionchus mayeri</name>
    <dbReference type="NCBI Taxonomy" id="1317129"/>
    <lineage>
        <taxon>Eukaryota</taxon>
        <taxon>Metazoa</taxon>
        <taxon>Ecdysozoa</taxon>
        <taxon>Nematoda</taxon>
        <taxon>Chromadorea</taxon>
        <taxon>Rhabditida</taxon>
        <taxon>Rhabditina</taxon>
        <taxon>Diplogasteromorpha</taxon>
        <taxon>Diplogasteroidea</taxon>
        <taxon>Neodiplogasteridae</taxon>
        <taxon>Pristionchus</taxon>
    </lineage>
</organism>
<reference evidence="4" key="1">
    <citation type="submission" date="2022-10" db="EMBL/GenBank/DDBJ databases">
        <title>Genome assembly of Pristionchus species.</title>
        <authorList>
            <person name="Yoshida K."/>
            <person name="Sommer R.J."/>
        </authorList>
    </citation>
    <scope>NUCLEOTIDE SEQUENCE [LARGE SCALE GENOMIC DNA]</scope>
    <source>
        <strain evidence="4">RS5460</strain>
    </source>
</reference>
<accession>A0AAN4Z826</accession>
<gene>
    <name evidence="3" type="ORF">PMAYCL1PPCAC_03115</name>
</gene>
<evidence type="ECO:0000313" key="3">
    <source>
        <dbReference type="EMBL" id="GMR32920.1"/>
    </source>
</evidence>
<feature type="non-terminal residue" evidence="3">
    <location>
        <position position="172"/>
    </location>
</feature>
<dbReference type="GO" id="GO:0046872">
    <property type="term" value="F:metal ion binding"/>
    <property type="evidence" value="ECO:0007669"/>
    <property type="project" value="UniProtKB-KW"/>
</dbReference>
<proteinExistence type="predicted"/>
<dbReference type="EMBL" id="BTRK01000001">
    <property type="protein sequence ID" value="GMR32920.1"/>
    <property type="molecule type" value="Genomic_DNA"/>
</dbReference>
<dbReference type="PANTHER" id="PTHR23422">
    <property type="entry name" value="DIPEPTIDYL PEPTIDASE III-RELATED"/>
    <property type="match status" value="1"/>
</dbReference>
<sequence>GFEGNWRDISYVMWLDHMRDGLNGLMAYDFNDKEWKDSHRWAAYVILSVVYEAGEDCLSIEKIINADGQEDVSIVLDESKIDSVALPAVSEFLRLLQRCKHNANVDEAKRLFNKYIPGPEQKEWLMQLRSNVKTLDDMQLVQPNLVLTKGKVDLKDYQGNAEGVIQSVLDRY</sequence>
<keyword evidence="1" id="KW-0479">Metal-binding</keyword>
<dbReference type="GO" id="GO:0008239">
    <property type="term" value="F:dipeptidyl-peptidase activity"/>
    <property type="evidence" value="ECO:0007669"/>
    <property type="project" value="TreeGrafter"/>
</dbReference>
<keyword evidence="2" id="KW-0378">Hydrolase</keyword>
<feature type="non-terminal residue" evidence="3">
    <location>
        <position position="1"/>
    </location>
</feature>
<dbReference type="GO" id="GO:0005737">
    <property type="term" value="C:cytoplasm"/>
    <property type="evidence" value="ECO:0007669"/>
    <property type="project" value="TreeGrafter"/>
</dbReference>
<dbReference type="InterPro" id="IPR039461">
    <property type="entry name" value="Peptidase_M49"/>
</dbReference>
<evidence type="ECO:0000313" key="4">
    <source>
        <dbReference type="Proteomes" id="UP001328107"/>
    </source>
</evidence>
<dbReference type="Pfam" id="PF03571">
    <property type="entry name" value="Peptidase_M49"/>
    <property type="match status" value="1"/>
</dbReference>
<evidence type="ECO:0000256" key="2">
    <source>
        <dbReference type="ARBA" id="ARBA00022801"/>
    </source>
</evidence>
<evidence type="ECO:0000256" key="1">
    <source>
        <dbReference type="ARBA" id="ARBA00022723"/>
    </source>
</evidence>
<dbReference type="AlphaFoldDB" id="A0AAN4Z826"/>
<comment type="caution">
    <text evidence="3">The sequence shown here is derived from an EMBL/GenBank/DDBJ whole genome shotgun (WGS) entry which is preliminary data.</text>
</comment>
<dbReference type="Proteomes" id="UP001328107">
    <property type="component" value="Unassembled WGS sequence"/>
</dbReference>